<reference evidence="1" key="2">
    <citation type="submission" date="2020-09" db="EMBL/GenBank/DDBJ databases">
        <authorList>
            <person name="Sun Q."/>
            <person name="Sedlacek I."/>
        </authorList>
    </citation>
    <scope>NUCLEOTIDE SEQUENCE</scope>
    <source>
        <strain evidence="1">CCM 7664</strain>
    </source>
</reference>
<evidence type="ECO:0000313" key="1">
    <source>
        <dbReference type="EMBL" id="GGI53255.1"/>
    </source>
</evidence>
<protein>
    <submittedName>
        <fullName evidence="1">Uncharacterized protein</fullName>
    </submittedName>
</protein>
<evidence type="ECO:0000313" key="2">
    <source>
        <dbReference type="Proteomes" id="UP000627205"/>
    </source>
</evidence>
<keyword evidence="2" id="KW-1185">Reference proteome</keyword>
<comment type="caution">
    <text evidence="1">The sequence shown here is derived from an EMBL/GenBank/DDBJ whole genome shotgun (WGS) entry which is preliminary data.</text>
</comment>
<name>A0A8J3AU51_9BURK</name>
<dbReference type="AlphaFoldDB" id="A0A8J3AU51"/>
<dbReference type="EMBL" id="BMDP01000001">
    <property type="protein sequence ID" value="GGI53255.1"/>
    <property type="molecule type" value="Genomic_DNA"/>
</dbReference>
<reference evidence="1" key="1">
    <citation type="journal article" date="2014" name="Int. J. Syst. Evol. Microbiol.">
        <title>Complete genome sequence of Corynebacterium casei LMG S-19264T (=DSM 44701T), isolated from a smear-ripened cheese.</title>
        <authorList>
            <consortium name="US DOE Joint Genome Institute (JGI-PGF)"/>
            <person name="Walter F."/>
            <person name="Albersmeier A."/>
            <person name="Kalinowski J."/>
            <person name="Ruckert C."/>
        </authorList>
    </citation>
    <scope>NUCLEOTIDE SEQUENCE</scope>
    <source>
        <strain evidence="1">CCM 7664</strain>
    </source>
</reference>
<sequence>MTGRHEACASAIWDVNEWGITFTPIRIETAAGKRQKYDASRWRNLKQNIRKWQETENR</sequence>
<gene>
    <name evidence="1" type="ORF">GCM10011430_04290</name>
</gene>
<proteinExistence type="predicted"/>
<organism evidence="1 2">
    <name type="scientific">Oxalicibacterium solurbis</name>
    <dbReference type="NCBI Taxonomy" id="69280"/>
    <lineage>
        <taxon>Bacteria</taxon>
        <taxon>Pseudomonadati</taxon>
        <taxon>Pseudomonadota</taxon>
        <taxon>Betaproteobacteria</taxon>
        <taxon>Burkholderiales</taxon>
        <taxon>Oxalobacteraceae</taxon>
        <taxon>Oxalicibacterium</taxon>
    </lineage>
</organism>
<accession>A0A8J3AU51</accession>
<dbReference type="Proteomes" id="UP000627205">
    <property type="component" value="Unassembled WGS sequence"/>
</dbReference>